<evidence type="ECO:0000256" key="1">
    <source>
        <dbReference type="ARBA" id="ARBA00022679"/>
    </source>
</evidence>
<dbReference type="EMBL" id="CAADIC010000023">
    <property type="protein sequence ID" value="VFR38019.1"/>
    <property type="molecule type" value="Genomic_DNA"/>
</dbReference>
<accession>A0A484QM74</accession>
<name>A0A484QM74_9ZZZZ</name>
<keyword evidence="1 3" id="KW-0808">Transferase</keyword>
<dbReference type="Gene3D" id="3.90.470.20">
    <property type="entry name" value="4'-phosphopantetheinyl transferase domain"/>
    <property type="match status" value="1"/>
</dbReference>
<sequence>MTRIHLAFGGPDWEARYDVAVLRPADRSRAEQWRSRNALRDWRVSRALLSWTSNDAGLEAAANVCLSHRSGHALVALGPEGIALGVDLEQCLPRDIGAFAQWVCSAHERDALQALNAPERLHWFYVLWTLKEAFLKAAGLDFPADMPRVGLQGPGPLADASLAAPPGMWRAQVYQPQEAWVAAVVWRVERGVAPPCVDDAPMWCSPAGVPRLLGEWCTQAE</sequence>
<evidence type="ECO:0000313" key="3">
    <source>
        <dbReference type="EMBL" id="VFR38019.1"/>
    </source>
</evidence>
<evidence type="ECO:0000313" key="5">
    <source>
        <dbReference type="EMBL" id="VFR82720.1"/>
    </source>
</evidence>
<reference evidence="3" key="1">
    <citation type="submission" date="2019-03" db="EMBL/GenBank/DDBJ databases">
        <authorList>
            <person name="Danneels B."/>
        </authorList>
    </citation>
    <scope>NUCLEOTIDE SEQUENCE</scope>
</reference>
<evidence type="ECO:0000259" key="2">
    <source>
        <dbReference type="Pfam" id="PF01648"/>
    </source>
</evidence>
<evidence type="ECO:0000313" key="4">
    <source>
        <dbReference type="EMBL" id="VFR64662.1"/>
    </source>
</evidence>
<proteinExistence type="predicted"/>
<dbReference type="AlphaFoldDB" id="A0A484QM74"/>
<gene>
    <name evidence="3" type="ORF">ANDA3_3546</name>
    <name evidence="4" type="ORF">DAR2_3396</name>
    <name evidence="5" type="ORF">DAR3_3394</name>
</gene>
<feature type="domain" description="4'-phosphopantetheinyl transferase" evidence="2">
    <location>
        <begin position="84"/>
        <end position="150"/>
    </location>
</feature>
<dbReference type="EMBL" id="CAADIL010000006">
    <property type="protein sequence ID" value="VFR64662.1"/>
    <property type="molecule type" value="Genomic_DNA"/>
</dbReference>
<dbReference type="EMBL" id="CAADIJ010000023">
    <property type="protein sequence ID" value="VFR82720.1"/>
    <property type="molecule type" value="Genomic_DNA"/>
</dbReference>
<protein>
    <submittedName>
        <fullName evidence="3">4'-phosphopantetheinyl transferase superfamily domain protein</fullName>
    </submittedName>
</protein>
<organism evidence="3">
    <name type="scientific">plant metagenome</name>
    <dbReference type="NCBI Taxonomy" id="1297885"/>
    <lineage>
        <taxon>unclassified sequences</taxon>
        <taxon>metagenomes</taxon>
        <taxon>organismal metagenomes</taxon>
    </lineage>
</organism>
<dbReference type="InterPro" id="IPR008278">
    <property type="entry name" value="4-PPantetheinyl_Trfase_dom"/>
</dbReference>
<dbReference type="GO" id="GO:0008897">
    <property type="term" value="F:holo-[acyl-carrier-protein] synthase activity"/>
    <property type="evidence" value="ECO:0007669"/>
    <property type="project" value="InterPro"/>
</dbReference>
<dbReference type="SUPFAM" id="SSF56214">
    <property type="entry name" value="4'-phosphopantetheinyl transferase"/>
    <property type="match status" value="1"/>
</dbReference>
<dbReference type="InterPro" id="IPR037143">
    <property type="entry name" value="4-PPantetheinyl_Trfase_dom_sf"/>
</dbReference>
<dbReference type="Pfam" id="PF01648">
    <property type="entry name" value="ACPS"/>
    <property type="match status" value="1"/>
</dbReference>
<dbReference type="GO" id="GO:0000287">
    <property type="term" value="F:magnesium ion binding"/>
    <property type="evidence" value="ECO:0007669"/>
    <property type="project" value="InterPro"/>
</dbReference>